<keyword evidence="11" id="KW-1185">Reference proteome</keyword>
<evidence type="ECO:0008006" key="12">
    <source>
        <dbReference type="Google" id="ProtNLM"/>
    </source>
</evidence>
<evidence type="ECO:0000256" key="5">
    <source>
        <dbReference type="ARBA" id="ARBA00022989"/>
    </source>
</evidence>
<dbReference type="InterPro" id="IPR025846">
    <property type="entry name" value="TBL_N"/>
</dbReference>
<keyword evidence="6 7" id="KW-0472">Membrane</keyword>
<evidence type="ECO:0000256" key="6">
    <source>
        <dbReference type="ARBA" id="ARBA00023136"/>
    </source>
</evidence>
<keyword evidence="3 7" id="KW-0812">Transmembrane</keyword>
<protein>
    <recommendedName>
        <fullName evidence="12">Trichome birefringence-like N-terminal domain-containing protein</fullName>
    </recommendedName>
</protein>
<evidence type="ECO:0000259" key="8">
    <source>
        <dbReference type="Pfam" id="PF13839"/>
    </source>
</evidence>
<keyword evidence="5 7" id="KW-1133">Transmembrane helix</keyword>
<evidence type="ECO:0000313" key="10">
    <source>
        <dbReference type="EMBL" id="KAG6418181.1"/>
    </source>
</evidence>
<dbReference type="EMBL" id="PNBA02000007">
    <property type="protein sequence ID" value="KAG6418181.1"/>
    <property type="molecule type" value="Genomic_DNA"/>
</dbReference>
<comment type="caution">
    <text evidence="10">The sequence shown here is derived from an EMBL/GenBank/DDBJ whole genome shotgun (WGS) entry which is preliminary data.</text>
</comment>
<evidence type="ECO:0000313" key="11">
    <source>
        <dbReference type="Proteomes" id="UP000298416"/>
    </source>
</evidence>
<dbReference type="PANTHER" id="PTHR32285:SF48">
    <property type="entry name" value="PROTEIN TRICHOME BIREFRINGENCE-LIKE 19"/>
    <property type="match status" value="1"/>
</dbReference>
<dbReference type="OrthoDB" id="630188at2759"/>
<organism evidence="10">
    <name type="scientific">Salvia splendens</name>
    <name type="common">Scarlet sage</name>
    <dbReference type="NCBI Taxonomy" id="180675"/>
    <lineage>
        <taxon>Eukaryota</taxon>
        <taxon>Viridiplantae</taxon>
        <taxon>Streptophyta</taxon>
        <taxon>Embryophyta</taxon>
        <taxon>Tracheophyta</taxon>
        <taxon>Spermatophyta</taxon>
        <taxon>Magnoliopsida</taxon>
        <taxon>eudicotyledons</taxon>
        <taxon>Gunneridae</taxon>
        <taxon>Pentapetalae</taxon>
        <taxon>asterids</taxon>
        <taxon>lamiids</taxon>
        <taxon>Lamiales</taxon>
        <taxon>Lamiaceae</taxon>
        <taxon>Nepetoideae</taxon>
        <taxon>Mentheae</taxon>
        <taxon>Salviinae</taxon>
        <taxon>Salvia</taxon>
        <taxon>Salvia subgen. Calosphace</taxon>
        <taxon>core Calosphace</taxon>
    </lineage>
</organism>
<dbReference type="AlphaFoldDB" id="A0A8X8ZVK1"/>
<feature type="domain" description="Trichome birefringence-like C-terminal" evidence="8">
    <location>
        <begin position="118"/>
        <end position="398"/>
    </location>
</feature>
<reference evidence="10" key="1">
    <citation type="submission" date="2018-01" db="EMBL/GenBank/DDBJ databases">
        <authorList>
            <person name="Mao J.F."/>
        </authorList>
    </citation>
    <scope>NUCLEOTIDE SEQUENCE</scope>
    <source>
        <strain evidence="10">Huo1</strain>
        <tissue evidence="10">Leaf</tissue>
    </source>
</reference>
<name>A0A8X8ZVK1_SALSN</name>
<evidence type="ECO:0000259" key="9">
    <source>
        <dbReference type="Pfam" id="PF14416"/>
    </source>
</evidence>
<dbReference type="GO" id="GO:0016413">
    <property type="term" value="F:O-acetyltransferase activity"/>
    <property type="evidence" value="ECO:0007669"/>
    <property type="project" value="InterPro"/>
</dbReference>
<dbReference type="Pfam" id="PF14416">
    <property type="entry name" value="PMR5N"/>
    <property type="match status" value="1"/>
</dbReference>
<evidence type="ECO:0000256" key="1">
    <source>
        <dbReference type="ARBA" id="ARBA00004167"/>
    </source>
</evidence>
<proteinExistence type="inferred from homology"/>
<dbReference type="InterPro" id="IPR026057">
    <property type="entry name" value="TBL_C"/>
</dbReference>
<dbReference type="GO" id="GO:0016020">
    <property type="term" value="C:membrane"/>
    <property type="evidence" value="ECO:0007669"/>
    <property type="project" value="UniProtKB-SubCell"/>
</dbReference>
<dbReference type="Proteomes" id="UP000298416">
    <property type="component" value="Unassembled WGS sequence"/>
</dbReference>
<keyword evidence="4" id="KW-0735">Signal-anchor</keyword>
<reference evidence="10" key="2">
    <citation type="submission" date="2020-08" db="EMBL/GenBank/DDBJ databases">
        <title>Plant Genome Project.</title>
        <authorList>
            <person name="Zhang R.-G."/>
        </authorList>
    </citation>
    <scope>NUCLEOTIDE SEQUENCE</scope>
    <source>
        <strain evidence="10">Huo1</strain>
        <tissue evidence="10">Leaf</tissue>
    </source>
</reference>
<feature type="transmembrane region" description="Helical" evidence="7">
    <location>
        <begin position="18"/>
        <end position="38"/>
    </location>
</feature>
<dbReference type="Pfam" id="PF13839">
    <property type="entry name" value="PC-Esterase"/>
    <property type="match status" value="1"/>
</dbReference>
<evidence type="ECO:0000256" key="2">
    <source>
        <dbReference type="ARBA" id="ARBA00007727"/>
    </source>
</evidence>
<dbReference type="InterPro" id="IPR029962">
    <property type="entry name" value="TBL"/>
</dbReference>
<evidence type="ECO:0000256" key="7">
    <source>
        <dbReference type="SAM" id="Phobius"/>
    </source>
</evidence>
<comment type="subcellular location">
    <subcellularLocation>
        <location evidence="1">Membrane</location>
        <topology evidence="1">Single-pass membrane protein</topology>
    </subcellularLocation>
</comment>
<dbReference type="PANTHER" id="PTHR32285">
    <property type="entry name" value="PROTEIN TRICHOME BIREFRINGENCE-LIKE 9-RELATED"/>
    <property type="match status" value="1"/>
</dbReference>
<gene>
    <name evidence="10" type="ORF">SASPL_120381</name>
</gene>
<comment type="similarity">
    <text evidence="2">Belongs to the PC-esterase family. TBL subfamily.</text>
</comment>
<feature type="domain" description="Trichome birefringence-like N-terminal" evidence="9">
    <location>
        <begin position="65"/>
        <end position="117"/>
    </location>
</feature>
<evidence type="ECO:0000256" key="4">
    <source>
        <dbReference type="ARBA" id="ARBA00022968"/>
    </source>
</evidence>
<sequence length="406" mass="46631">MESLPIRKARNLIRRTKIIWIATAAAIILVAAICVNSSQYASPPPKSPSMAPPAQHSKVFDGHEDCDIFSGDWIPNPEAPYYTNKTCWAIHDHQNCMKYGRPDSDFMRWRWKPNACNLPLFNPYQFLHIVRGKSLAFVGDSVGRNQMQSIICLLSRVEYPIDMSPPTTDKHWKYVNYNFTMSYFWSPFLVRSGVRDDVGPTNTGLFNLYLEEFDESWTNQIHGFDYLIINAGHWFNRNTVYYENRRVVGCRYCLLPNITDLPATYAYRRAFRTAFRALENFDGVTLVRTFAPAHFEGGEWNAGGDCVRRRPVGSNDTVLDGQTLDMYTAQLEEFRAAMGRGKRGMRAMDVTKMMLLRPDGHPSRYGHWAEEKVVLYNDCVHWCLPGPIDSGADILLHMLKMEARRG</sequence>
<accession>A0A8X8ZVK1</accession>
<evidence type="ECO:0000256" key="3">
    <source>
        <dbReference type="ARBA" id="ARBA00022692"/>
    </source>
</evidence>
<dbReference type="GO" id="GO:0005794">
    <property type="term" value="C:Golgi apparatus"/>
    <property type="evidence" value="ECO:0007669"/>
    <property type="project" value="TreeGrafter"/>
</dbReference>